<dbReference type="InParanoid" id="A0A059A334"/>
<evidence type="ECO:0000256" key="10">
    <source>
        <dbReference type="SAM" id="MobiDB-lite"/>
    </source>
</evidence>
<dbReference type="SMR" id="A0A059A334"/>
<feature type="compositionally biased region" description="Polar residues" evidence="10">
    <location>
        <begin position="198"/>
        <end position="209"/>
    </location>
</feature>
<keyword evidence="2" id="KW-0479">Metal-binding</keyword>
<feature type="region of interest" description="Disordered" evidence="10">
    <location>
        <begin position="190"/>
        <end position="260"/>
    </location>
</feature>
<evidence type="ECO:0000256" key="2">
    <source>
        <dbReference type="ARBA" id="ARBA00022723"/>
    </source>
</evidence>
<dbReference type="STRING" id="71139.A0A059A334"/>
<dbReference type="EMBL" id="KK198763">
    <property type="protein sequence ID" value="KCW48086.1"/>
    <property type="molecule type" value="Genomic_DNA"/>
</dbReference>
<dbReference type="InterPro" id="IPR044817">
    <property type="entry name" value="SBP-like"/>
</dbReference>
<dbReference type="Gramene" id="KCW48086">
    <property type="protein sequence ID" value="KCW48086"/>
    <property type="gene ID" value="EUGRSUZ_K01828"/>
</dbReference>
<evidence type="ECO:0000256" key="7">
    <source>
        <dbReference type="ARBA" id="ARBA00023163"/>
    </source>
</evidence>
<dbReference type="GO" id="GO:0005634">
    <property type="term" value="C:nucleus"/>
    <property type="evidence" value="ECO:0000318"/>
    <property type="project" value="GO_Central"/>
</dbReference>
<accession>A0A059A334</accession>
<protein>
    <recommendedName>
        <fullName evidence="11">SBP-type domain-containing protein</fullName>
    </recommendedName>
</protein>
<dbReference type="InterPro" id="IPR004333">
    <property type="entry name" value="SBP_dom"/>
</dbReference>
<evidence type="ECO:0000256" key="8">
    <source>
        <dbReference type="ARBA" id="ARBA00023242"/>
    </source>
</evidence>
<evidence type="ECO:0000256" key="3">
    <source>
        <dbReference type="ARBA" id="ARBA00022771"/>
    </source>
</evidence>
<name>A0A059A334_EUCGR</name>
<evidence type="ECO:0000256" key="4">
    <source>
        <dbReference type="ARBA" id="ARBA00022833"/>
    </source>
</evidence>
<comment type="subcellular location">
    <subcellularLocation>
        <location evidence="1">Nucleus</location>
    </subcellularLocation>
</comment>
<dbReference type="GO" id="GO:0008270">
    <property type="term" value="F:zinc ion binding"/>
    <property type="evidence" value="ECO:0007669"/>
    <property type="project" value="UniProtKB-KW"/>
</dbReference>
<feature type="compositionally biased region" description="Basic residues" evidence="10">
    <location>
        <begin position="141"/>
        <end position="151"/>
    </location>
</feature>
<feature type="compositionally biased region" description="Polar residues" evidence="10">
    <location>
        <begin position="365"/>
        <end position="376"/>
    </location>
</feature>
<dbReference type="GO" id="GO:0001216">
    <property type="term" value="F:DNA-binding transcription activator activity"/>
    <property type="evidence" value="ECO:0000318"/>
    <property type="project" value="GO_Central"/>
</dbReference>
<keyword evidence="4" id="KW-0862">Zinc</keyword>
<evidence type="ECO:0000256" key="9">
    <source>
        <dbReference type="PROSITE-ProRule" id="PRU00470"/>
    </source>
</evidence>
<dbReference type="FunCoup" id="A0A059A334">
    <property type="interactions" value="424"/>
</dbReference>
<evidence type="ECO:0000256" key="1">
    <source>
        <dbReference type="ARBA" id="ARBA00004123"/>
    </source>
</evidence>
<dbReference type="GO" id="GO:0000976">
    <property type="term" value="F:transcription cis-regulatory region binding"/>
    <property type="evidence" value="ECO:0000318"/>
    <property type="project" value="GO_Central"/>
</dbReference>
<evidence type="ECO:0000256" key="6">
    <source>
        <dbReference type="ARBA" id="ARBA00023125"/>
    </source>
</evidence>
<dbReference type="PANTHER" id="PTHR31251">
    <property type="entry name" value="SQUAMOSA PROMOTER-BINDING-LIKE PROTEIN 4"/>
    <property type="match status" value="1"/>
</dbReference>
<dbReference type="eggNOG" id="ENOG502QPVZ">
    <property type="taxonomic scope" value="Eukaryota"/>
</dbReference>
<keyword evidence="7" id="KW-0804">Transcription</keyword>
<feature type="domain" description="SBP-type" evidence="11">
    <location>
        <begin position="74"/>
        <end position="151"/>
    </location>
</feature>
<dbReference type="SUPFAM" id="SSF103612">
    <property type="entry name" value="SBT domain"/>
    <property type="match status" value="1"/>
</dbReference>
<dbReference type="OMA" id="PWDTTTH"/>
<reference evidence="12" key="1">
    <citation type="submission" date="2013-07" db="EMBL/GenBank/DDBJ databases">
        <title>The genome of Eucalyptus grandis.</title>
        <authorList>
            <person name="Schmutz J."/>
            <person name="Hayes R."/>
            <person name="Myburg A."/>
            <person name="Tuskan G."/>
            <person name="Grattapaglia D."/>
            <person name="Rokhsar D.S."/>
        </authorList>
    </citation>
    <scope>NUCLEOTIDE SEQUENCE</scope>
    <source>
        <tissue evidence="12">Leaf extractions</tissue>
    </source>
</reference>
<dbReference type="PANTHER" id="PTHR31251:SF226">
    <property type="entry name" value="SQUAMOSA PROMOTER-BINDING-LIKE PROTEIN 6"/>
    <property type="match status" value="1"/>
</dbReference>
<dbReference type="FunFam" id="4.10.1100.10:FF:000001">
    <property type="entry name" value="Squamosa promoter-binding-like protein 14"/>
    <property type="match status" value="1"/>
</dbReference>
<proteinExistence type="predicted"/>
<keyword evidence="8" id="KW-0539">Nucleus</keyword>
<dbReference type="PROSITE" id="PS51141">
    <property type="entry name" value="ZF_SBP"/>
    <property type="match status" value="1"/>
</dbReference>
<organism evidence="12">
    <name type="scientific">Eucalyptus grandis</name>
    <name type="common">Flooded gum</name>
    <dbReference type="NCBI Taxonomy" id="71139"/>
    <lineage>
        <taxon>Eukaryota</taxon>
        <taxon>Viridiplantae</taxon>
        <taxon>Streptophyta</taxon>
        <taxon>Embryophyta</taxon>
        <taxon>Tracheophyta</taxon>
        <taxon>Spermatophyta</taxon>
        <taxon>Magnoliopsida</taxon>
        <taxon>eudicotyledons</taxon>
        <taxon>Gunneridae</taxon>
        <taxon>Pentapetalae</taxon>
        <taxon>rosids</taxon>
        <taxon>malvids</taxon>
        <taxon>Myrtales</taxon>
        <taxon>Myrtaceae</taxon>
        <taxon>Myrtoideae</taxon>
        <taxon>Eucalypteae</taxon>
        <taxon>Eucalyptus</taxon>
    </lineage>
</organism>
<dbReference type="Pfam" id="PF03110">
    <property type="entry name" value="SBP"/>
    <property type="match status" value="1"/>
</dbReference>
<keyword evidence="3 9" id="KW-0863">Zinc-finger</keyword>
<evidence type="ECO:0000256" key="5">
    <source>
        <dbReference type="ARBA" id="ARBA00023015"/>
    </source>
</evidence>
<sequence>MDSRRPLNHSASSSSSSPPTSASTDGPEIHFGDVGPGVQAKPGGSTSSRSGYLGTPPKKARGADGGGGGGAHQPPRCQVEGCNVDLSEVKTYYLRHKVCGTHSKAATVVVRGLEQRFCQQCSRFHQLNEFDQGKRSCRRRLAGHNERRRKPPPGSAHYSRHSRFSSSIFDNSTGSAGLVMDFSAYPGPPPREAWIAPQASNRGPGNQTLGREKLQLHPPWQSSPESHQYNLFLQGPSPSVGGTSFPGPGIPPGESFNPSCALSLLSNQQPDSASQASGRALNSDVLSPQASVGAQVINPLDAAVGNFSSASWALKVNEAGGSTPDIAPDLGLGHVSQPLNGPFSSGLEFSLQSRRQNTDQDHSQDYNSTQQRHWSL</sequence>
<evidence type="ECO:0000313" key="12">
    <source>
        <dbReference type="EMBL" id="KCW48086.1"/>
    </source>
</evidence>
<feature type="compositionally biased region" description="Polar residues" evidence="10">
    <location>
        <begin position="220"/>
        <end position="242"/>
    </location>
</feature>
<keyword evidence="5" id="KW-0805">Transcription regulation</keyword>
<feature type="region of interest" description="Disordered" evidence="10">
    <location>
        <begin position="327"/>
        <end position="376"/>
    </location>
</feature>
<dbReference type="InterPro" id="IPR036893">
    <property type="entry name" value="SBP_sf"/>
</dbReference>
<feature type="region of interest" description="Disordered" evidence="10">
    <location>
        <begin position="141"/>
        <end position="163"/>
    </location>
</feature>
<feature type="compositionally biased region" description="Low complexity" evidence="10">
    <location>
        <begin position="10"/>
        <end position="24"/>
    </location>
</feature>
<dbReference type="Gene3D" id="4.10.1100.10">
    <property type="entry name" value="Transcription factor, SBP-box domain"/>
    <property type="match status" value="1"/>
</dbReference>
<feature type="region of interest" description="Disordered" evidence="10">
    <location>
        <begin position="1"/>
        <end position="77"/>
    </location>
</feature>
<evidence type="ECO:0000259" key="11">
    <source>
        <dbReference type="PROSITE" id="PS51141"/>
    </source>
</evidence>
<keyword evidence="6" id="KW-0238">DNA-binding</keyword>
<dbReference type="AlphaFoldDB" id="A0A059A334"/>
<gene>
    <name evidence="12" type="ORF">EUGRSUZ_K01828</name>
</gene>